<organism evidence="1">
    <name type="scientific">Ophidiomyces ophidiicola</name>
    <dbReference type="NCBI Taxonomy" id="1387563"/>
    <lineage>
        <taxon>Eukaryota</taxon>
        <taxon>Fungi</taxon>
        <taxon>Dikarya</taxon>
        <taxon>Ascomycota</taxon>
        <taxon>Pezizomycotina</taxon>
        <taxon>Eurotiomycetes</taxon>
        <taxon>Eurotiomycetidae</taxon>
        <taxon>Onygenales</taxon>
        <taxon>Onygenaceae</taxon>
        <taxon>Ophidiomyces</taxon>
    </lineage>
</organism>
<protein>
    <submittedName>
        <fullName evidence="1">Uncharacterized protein</fullName>
    </submittedName>
</protein>
<gene>
    <name evidence="1" type="ORF">LOY88_003672</name>
</gene>
<accession>A0ACB8UVK0</accession>
<name>A0ACB8UVK0_9EURO</name>
<reference evidence="1" key="1">
    <citation type="journal article" date="2022" name="bioRxiv">
        <title>Population genetic analysis of Ophidiomyces ophidiicola, the causative agent of snake fungal disease, indicates recent introductions to the USA.</title>
        <authorList>
            <person name="Ladner J.T."/>
            <person name="Palmer J.M."/>
            <person name="Ettinger C.L."/>
            <person name="Stajich J.E."/>
            <person name="Farrell T.M."/>
            <person name="Glorioso B.M."/>
            <person name="Lawson B."/>
            <person name="Price S.J."/>
            <person name="Stengle A.G."/>
            <person name="Grear D.A."/>
            <person name="Lorch J.M."/>
        </authorList>
    </citation>
    <scope>NUCLEOTIDE SEQUENCE</scope>
    <source>
        <strain evidence="1">NWHC 24266-5</strain>
    </source>
</reference>
<proteinExistence type="predicted"/>
<sequence length="1573" mass="172520">MAESRSYHPGVTSDNGVDLEDPFVSHTAVGNYSQPHRYTSFDTHFFSLNASSPLQIKRALEAHLAETERRLQETSKLGTSLVEQQRELSEKLGEVERQQADGEIGPDLRQRLQDLEKEYNEIGRETARVALGPRMRAMGQDDGLTTPSLDSRHHASPSVFSSQATNSPSKVSVPSRKQRNQPSTRVHDIEFATEISTSLLAQVRQLQILLAEREETVKALNLEKSRLELEAEGFTQRLRSLDESEQRYKDENWGLETQTHELLAAAKESSDRESRLTTSLNALAIEKSNIQRELDELKQAHGKLTEENLTAQKTYDSELHILRRNVNLGETERKSLQHKVEELAGQNQELAKAVAAKLRHNETDFGKNLSLEEENKKSDESTPENSPPPSPNKPTPRHGHLESETLKSSLHHAHRMIQTLKGTIHREKTEKIELKRMLQEARDELEQRRTEPARPLSSHNRRQKQKADAFKKPPRPEMLGAGRRGTTQIEVAEPDWEDESFEPSPTRAIPSSRRPVFQSGMDSASASDAYQTANETEGFETANERETATESDAFQTGAENFVGDSSDDLTETESRAGRTDTIRVKRPGQLPASRPISFVSTASTSGDEDEYTEVRTPVQTQPPRYRLKMSRGRRNRASQEVHTRQGSVPLSPRDSPASLNSPPQSPHQRTVSGGQSLFAELDGFVGAGSDGEFGAPLRSNTASEVSTPSRRQSFATFPDSSRPSTSKHISMIDSSTMTELLTNVAEVKHIGTSTEAREFADASTTYERVVLTDSATQAAPSEPSCRSESEIMTTLDIPPIPVSEKPHHDSHMAIGAVPIPIAMSNEPATQSVTPEPNSYSESGITTTLDIPPILAAEKPQNNGHMAAGAVPIPIPMSKKSASLANSSIYSEHTIPLATTPTQAQQQTSSMEMQLSQITSTNTAPIVPVEPTKSTSELVISSIHSTSTIPTVIGPLEPQVLELSPIITSGTPPQEPSVSIPTVELALSPIQHAESTPKRPMTAVQTSGSLGGLLLASQIPSHISSGPVVNDRGIQHGISTSDKGVDTSPTSKVVESNESPTVQAVPAVSEVPSRQAVDTSEVSAQTILTGAQIDKLLIERQSSRPVTAIENKQAQEGILSTQASPSATPKAKHQQPSQTGVFLNPGHPASRRPGSAGSQRFNSFSHPPLPVDHKQAIAAATQKVPLDNSISIMGPPTAPASSYRGASNTRPHTPNDQTSRASVRNLTTPRTNFRRTSTSMTSRRSSVSSFASELDERFNLAKGAYPFDSGADPRMIQAITQTMIGEFLWKYTRKPGRSDMSNTRHQRYFWVHPYTRTLYWSTHDPQVAGKMQHKAKSVAIEAVRVVNDDNPYPPGLHRKSLEIVTPGRVIKFTAATSQRHETWFNALSYLLIRTADGESNDEDGGWEASSEINSTNGRVSRQAESRRSVSSRNSHTTRAISKQFIEVTPTLRRPITPNQASPSISSRPGSSLRHEQNRQGSVSRMSGVLRPSGIKSTFSSRRSRYGNANTSIDTTSAASNDSAEDFRRVIERQERDADRLENVRACCDGKHDVSSLPRTSRYSSRLSPLTNAHT</sequence>
<evidence type="ECO:0000313" key="1">
    <source>
        <dbReference type="EMBL" id="KAI2386202.1"/>
    </source>
</evidence>
<comment type="caution">
    <text evidence="1">The sequence shown here is derived from an EMBL/GenBank/DDBJ whole genome shotgun (WGS) entry which is preliminary data.</text>
</comment>
<dbReference type="EMBL" id="JALBCA010000050">
    <property type="protein sequence ID" value="KAI2386202.1"/>
    <property type="molecule type" value="Genomic_DNA"/>
</dbReference>